<evidence type="ECO:0000313" key="1">
    <source>
        <dbReference type="EMBL" id="MFM0107437.1"/>
    </source>
</evidence>
<evidence type="ECO:0000313" key="2">
    <source>
        <dbReference type="Proteomes" id="UP001629235"/>
    </source>
</evidence>
<name>A0ACC7NJ20_9BURK</name>
<gene>
    <name evidence="1" type="ORF">PQR01_29195</name>
</gene>
<dbReference type="EMBL" id="JAQQDW010000080">
    <property type="protein sequence ID" value="MFM0107437.1"/>
    <property type="molecule type" value="Genomic_DNA"/>
</dbReference>
<proteinExistence type="predicted"/>
<protein>
    <submittedName>
        <fullName evidence="1">Uncharacterized protein</fullName>
    </submittedName>
</protein>
<organism evidence="1 2">
    <name type="scientific">Paraburkholderia rhynchosiae</name>
    <dbReference type="NCBI Taxonomy" id="487049"/>
    <lineage>
        <taxon>Bacteria</taxon>
        <taxon>Pseudomonadati</taxon>
        <taxon>Pseudomonadota</taxon>
        <taxon>Betaproteobacteria</taxon>
        <taxon>Burkholderiales</taxon>
        <taxon>Burkholderiaceae</taxon>
        <taxon>Paraburkholderia</taxon>
    </lineage>
</organism>
<accession>A0ACC7NJ20</accession>
<comment type="caution">
    <text evidence="1">The sequence shown here is derived from an EMBL/GenBank/DDBJ whole genome shotgun (WGS) entry which is preliminary data.</text>
</comment>
<keyword evidence="2" id="KW-1185">Reference proteome</keyword>
<sequence>MSDATFSAQTMFTAGQLREALDASETRNHDDRRAGKDARNRSFTTSHN</sequence>
<dbReference type="Proteomes" id="UP001629235">
    <property type="component" value="Unassembled WGS sequence"/>
</dbReference>
<reference evidence="1 2" key="1">
    <citation type="journal article" date="2024" name="Chem. Sci.">
        <title>Discovery of megapolipeptins by genome mining of a Burkholderiales bacteria collection.</title>
        <authorList>
            <person name="Paulo B.S."/>
            <person name="Recchia M.J.J."/>
            <person name="Lee S."/>
            <person name="Fergusson C.H."/>
            <person name="Romanowski S.B."/>
            <person name="Hernandez A."/>
            <person name="Krull N."/>
            <person name="Liu D.Y."/>
            <person name="Cavanagh H."/>
            <person name="Bos A."/>
            <person name="Gray C.A."/>
            <person name="Murphy B.T."/>
            <person name="Linington R.G."/>
            <person name="Eustaquio A.S."/>
        </authorList>
    </citation>
    <scope>NUCLEOTIDE SEQUENCE [LARGE SCALE GENOMIC DNA]</scope>
    <source>
        <strain evidence="1 2">RL18-126-BIB-B</strain>
    </source>
</reference>